<feature type="transmembrane region" description="Helical" evidence="2">
    <location>
        <begin position="146"/>
        <end position="169"/>
    </location>
</feature>
<evidence type="ECO:0000313" key="5">
    <source>
        <dbReference type="Proteomes" id="UP000655225"/>
    </source>
</evidence>
<accession>A0A834YRV6</accession>
<evidence type="ECO:0000313" key="4">
    <source>
        <dbReference type="EMBL" id="KAF8393357.1"/>
    </source>
</evidence>
<gene>
    <name evidence="4" type="ORF">HHK36_021600</name>
</gene>
<keyword evidence="5" id="KW-1185">Reference proteome</keyword>
<proteinExistence type="predicted"/>
<sequence>MWVMEPSGQIADKREQTISYIGTSNFCDGYSFDQGCLGPKLPECRNSSKDVFEPKSGSMNGDAYKIDGNSSLGLSDCKAECTSNCSCVAYTEHYSNGTGCVYWSSGPSFKEYTNGKQMFILGPNKVPRIGSESGKAGVKILKGKYWWIWFCIAVAVALVILLLVYLYCLKRKVRLEGEKEASEAMLFLELESNTTSDKFVDANELVPRNGSESGNPKIESDSGNPRIGSMNGKAGAKILRKVLVGMVLYCSRSCSSYTLLDLHVLFKEKSQNRRGERRKQCNVIL</sequence>
<dbReference type="Pfam" id="PF08276">
    <property type="entry name" value="PAN_2"/>
    <property type="match status" value="1"/>
</dbReference>
<feature type="region of interest" description="Disordered" evidence="1">
    <location>
        <begin position="208"/>
        <end position="227"/>
    </location>
</feature>
<evidence type="ECO:0000259" key="3">
    <source>
        <dbReference type="PROSITE" id="PS50948"/>
    </source>
</evidence>
<dbReference type="AlphaFoldDB" id="A0A834YRV6"/>
<evidence type="ECO:0000256" key="2">
    <source>
        <dbReference type="SAM" id="Phobius"/>
    </source>
</evidence>
<name>A0A834YRV6_TETSI</name>
<reference evidence="4 5" key="1">
    <citation type="submission" date="2020-04" db="EMBL/GenBank/DDBJ databases">
        <title>Plant Genome Project.</title>
        <authorList>
            <person name="Zhang R.-G."/>
        </authorList>
    </citation>
    <scope>NUCLEOTIDE SEQUENCE [LARGE SCALE GENOMIC DNA]</scope>
    <source>
        <strain evidence="4">YNK0</strain>
        <tissue evidence="4">Leaf</tissue>
    </source>
</reference>
<feature type="domain" description="Apple" evidence="3">
    <location>
        <begin position="44"/>
        <end position="113"/>
    </location>
</feature>
<dbReference type="PROSITE" id="PS50948">
    <property type="entry name" value="PAN"/>
    <property type="match status" value="1"/>
</dbReference>
<organism evidence="4 5">
    <name type="scientific">Tetracentron sinense</name>
    <name type="common">Spur-leaf</name>
    <dbReference type="NCBI Taxonomy" id="13715"/>
    <lineage>
        <taxon>Eukaryota</taxon>
        <taxon>Viridiplantae</taxon>
        <taxon>Streptophyta</taxon>
        <taxon>Embryophyta</taxon>
        <taxon>Tracheophyta</taxon>
        <taxon>Spermatophyta</taxon>
        <taxon>Magnoliopsida</taxon>
        <taxon>Trochodendrales</taxon>
        <taxon>Trochodendraceae</taxon>
        <taxon>Tetracentron</taxon>
    </lineage>
</organism>
<dbReference type="OrthoDB" id="4062651at2759"/>
<evidence type="ECO:0000256" key="1">
    <source>
        <dbReference type="SAM" id="MobiDB-lite"/>
    </source>
</evidence>
<keyword evidence="2" id="KW-0472">Membrane</keyword>
<dbReference type="Proteomes" id="UP000655225">
    <property type="component" value="Unassembled WGS sequence"/>
</dbReference>
<keyword evidence="2" id="KW-0812">Transmembrane</keyword>
<dbReference type="EMBL" id="JABCRI010000015">
    <property type="protein sequence ID" value="KAF8393357.1"/>
    <property type="molecule type" value="Genomic_DNA"/>
</dbReference>
<keyword evidence="2" id="KW-1133">Transmembrane helix</keyword>
<protein>
    <recommendedName>
        <fullName evidence="3">Apple domain-containing protein</fullName>
    </recommendedName>
</protein>
<comment type="caution">
    <text evidence="4">The sequence shown here is derived from an EMBL/GenBank/DDBJ whole genome shotgun (WGS) entry which is preliminary data.</text>
</comment>
<dbReference type="InterPro" id="IPR003609">
    <property type="entry name" value="Pan_app"/>
</dbReference>